<accession>A0A0C2CUS7</accession>
<sequence length="45" mass="4999">MVTVVSGPGDAAQEQERWENFIPTSIQGMQSMSIGKQGFELERVE</sequence>
<reference evidence="1 2" key="1">
    <citation type="submission" date="2014-12" db="EMBL/GenBank/DDBJ databases">
        <title>Genome assembly of Enhygromyxa salina DSM 15201.</title>
        <authorList>
            <person name="Sharma G."/>
            <person name="Subramanian S."/>
        </authorList>
    </citation>
    <scope>NUCLEOTIDE SEQUENCE [LARGE SCALE GENOMIC DNA]</scope>
    <source>
        <strain evidence="1 2">DSM 15201</strain>
    </source>
</reference>
<protein>
    <submittedName>
        <fullName evidence="1">Uncharacterized protein</fullName>
    </submittedName>
</protein>
<dbReference type="AlphaFoldDB" id="A0A0C2CUS7"/>
<name>A0A0C2CUS7_9BACT</name>
<proteinExistence type="predicted"/>
<dbReference type="EMBL" id="JMCC02000211">
    <property type="protein sequence ID" value="KIG11642.1"/>
    <property type="molecule type" value="Genomic_DNA"/>
</dbReference>
<dbReference type="Proteomes" id="UP000031599">
    <property type="component" value="Unassembled WGS sequence"/>
</dbReference>
<gene>
    <name evidence="1" type="ORF">DB30_03021</name>
</gene>
<comment type="caution">
    <text evidence="1">The sequence shown here is derived from an EMBL/GenBank/DDBJ whole genome shotgun (WGS) entry which is preliminary data.</text>
</comment>
<evidence type="ECO:0000313" key="2">
    <source>
        <dbReference type="Proteomes" id="UP000031599"/>
    </source>
</evidence>
<evidence type="ECO:0000313" key="1">
    <source>
        <dbReference type="EMBL" id="KIG11642.1"/>
    </source>
</evidence>
<organism evidence="1 2">
    <name type="scientific">Enhygromyxa salina</name>
    <dbReference type="NCBI Taxonomy" id="215803"/>
    <lineage>
        <taxon>Bacteria</taxon>
        <taxon>Pseudomonadati</taxon>
        <taxon>Myxococcota</taxon>
        <taxon>Polyangia</taxon>
        <taxon>Nannocystales</taxon>
        <taxon>Nannocystaceae</taxon>
        <taxon>Enhygromyxa</taxon>
    </lineage>
</organism>